<dbReference type="InterPro" id="IPR055437">
    <property type="entry name" value="TMEM131L_Ig_5"/>
</dbReference>
<gene>
    <name evidence="4" type="ORF">BSTOLATCC_MIC11648</name>
</gene>
<feature type="chain" id="PRO_5043526945" description="TMEM131L fifth Ig-like domain-containing protein" evidence="2">
    <location>
        <begin position="18"/>
        <end position="680"/>
    </location>
</feature>
<proteinExistence type="predicted"/>
<evidence type="ECO:0000313" key="5">
    <source>
        <dbReference type="Proteomes" id="UP001162131"/>
    </source>
</evidence>
<dbReference type="Pfam" id="PF24501">
    <property type="entry name" value="Ig_TMEM131L_5"/>
    <property type="match status" value="1"/>
</dbReference>
<dbReference type="GO" id="GO:0016020">
    <property type="term" value="C:membrane"/>
    <property type="evidence" value="ECO:0007669"/>
    <property type="project" value="TreeGrafter"/>
</dbReference>
<keyword evidence="1" id="KW-1133">Transmembrane helix</keyword>
<feature type="signal peptide" evidence="2">
    <location>
        <begin position="1"/>
        <end position="17"/>
    </location>
</feature>
<evidence type="ECO:0000259" key="3">
    <source>
        <dbReference type="Pfam" id="PF24501"/>
    </source>
</evidence>
<dbReference type="PANTHER" id="PTHR22050">
    <property type="entry name" value="RW1 PROTEIN HOMOLOG"/>
    <property type="match status" value="1"/>
</dbReference>
<accession>A0AAU9INC4</accession>
<name>A0AAU9INC4_9CILI</name>
<evidence type="ECO:0000256" key="2">
    <source>
        <dbReference type="SAM" id="SignalP"/>
    </source>
</evidence>
<evidence type="ECO:0000256" key="1">
    <source>
        <dbReference type="SAM" id="Phobius"/>
    </source>
</evidence>
<dbReference type="EMBL" id="CAJZBQ010000012">
    <property type="protein sequence ID" value="CAG9314648.1"/>
    <property type="molecule type" value="Genomic_DNA"/>
</dbReference>
<comment type="caution">
    <text evidence="4">The sequence shown here is derived from an EMBL/GenBank/DDBJ whole genome shotgun (WGS) entry which is preliminary data.</text>
</comment>
<keyword evidence="2" id="KW-0732">Signal</keyword>
<keyword evidence="1" id="KW-0472">Membrane</keyword>
<feature type="domain" description="TMEM131L fifth Ig-like" evidence="3">
    <location>
        <begin position="367"/>
        <end position="431"/>
    </location>
</feature>
<dbReference type="PANTHER" id="PTHR22050:SF0">
    <property type="entry name" value="TRANSMEMBRANE PROTEIN 131 HOMOLOG"/>
    <property type="match status" value="1"/>
</dbReference>
<keyword evidence="1" id="KW-0812">Transmembrane</keyword>
<dbReference type="InterPro" id="IPR039877">
    <property type="entry name" value="TMEM131-like"/>
</dbReference>
<organism evidence="4 5">
    <name type="scientific">Blepharisma stoltei</name>
    <dbReference type="NCBI Taxonomy" id="1481888"/>
    <lineage>
        <taxon>Eukaryota</taxon>
        <taxon>Sar</taxon>
        <taxon>Alveolata</taxon>
        <taxon>Ciliophora</taxon>
        <taxon>Postciliodesmatophora</taxon>
        <taxon>Heterotrichea</taxon>
        <taxon>Heterotrichida</taxon>
        <taxon>Blepharismidae</taxon>
        <taxon>Blepharisma</taxon>
    </lineage>
</organism>
<sequence length="680" mass="78084">MMTFLFTLVCLFSTVSALISCSQLYWTSDPSPNKATNFQSSKYPLPFFNPNDPSSLFHSIKCEDMHMRNISMTEMNEFLGPEILEAMPGWLKTQWLSMFENSSNPFSDIFINGNKKITSFNNDLRKKPRSITYKEITEINENLIYSEIDLGKVSIEHKNEKTIEFENTSNEPVFVELFIAPANIHLNYKHCKNEFYYNEEDEFEHLPKSSECEKDTEIEIIKTLTNRKSPKLKRTLESVNLYGKLLSGLGLGNNDFDEILFSSNSYENKSMDFPFYLEKRKIFIIPPHSIGNIGALVFQPNHAKKYSASLFIRNGSKLVQHIKIVAEGISYSLSILDSKSGLLNFHISESDRLDNELVFRKDFTLLNSGQVQASIKGIYLDGASCEMHGFILYPCGESIKIDPGFSYKISLLYAPDFHEFSANYHMEIYTDIEIIEIGINLNFPVHIIEKSAYANFKLYTLRGIEIVILFIFSITLALSLTLGRNVCKTKNSFKFTMVSSKFEIKESFIWIPQTYEPPYFLQKQEAEKQIEQEISQEICSEPQQVKLEKNNKTKKSKKKPRKFAIEINDKPSKPLVQENQIFANNSFLSKKRVKTELRCSIASDENTAASYTTGTNLNNSIAENEDSPMVTWHTEDDFSELALDEEDYFIDTYRAGNGLFSGPTVLRSFMFENDPQVSFD</sequence>
<evidence type="ECO:0000313" key="4">
    <source>
        <dbReference type="EMBL" id="CAG9314648.1"/>
    </source>
</evidence>
<reference evidence="4" key="1">
    <citation type="submission" date="2021-09" db="EMBL/GenBank/DDBJ databases">
        <authorList>
            <consortium name="AG Swart"/>
            <person name="Singh M."/>
            <person name="Singh A."/>
            <person name="Seah K."/>
            <person name="Emmerich C."/>
        </authorList>
    </citation>
    <scope>NUCLEOTIDE SEQUENCE</scope>
    <source>
        <strain evidence="4">ATCC30299</strain>
    </source>
</reference>
<feature type="transmembrane region" description="Helical" evidence="1">
    <location>
        <begin position="466"/>
        <end position="487"/>
    </location>
</feature>
<dbReference type="AlphaFoldDB" id="A0AAU9INC4"/>
<dbReference type="Proteomes" id="UP001162131">
    <property type="component" value="Unassembled WGS sequence"/>
</dbReference>
<protein>
    <recommendedName>
        <fullName evidence="3">TMEM131L fifth Ig-like domain-containing protein</fullName>
    </recommendedName>
</protein>
<keyword evidence="5" id="KW-1185">Reference proteome</keyword>